<evidence type="ECO:0000313" key="1">
    <source>
        <dbReference type="EMBL" id="GHI74511.1"/>
    </source>
</evidence>
<dbReference type="EMBL" id="BNED01000002">
    <property type="protein sequence ID" value="GHI74511.1"/>
    <property type="molecule type" value="Genomic_DNA"/>
</dbReference>
<accession>A0ABQ3T295</accession>
<protein>
    <submittedName>
        <fullName evidence="1">Uncharacterized protein</fullName>
    </submittedName>
</protein>
<proteinExistence type="predicted"/>
<dbReference type="Proteomes" id="UP000608522">
    <property type="component" value="Unassembled WGS sequence"/>
</dbReference>
<name>A0ABQ3T295_9ACTN</name>
<gene>
    <name evidence="1" type="ORF">Sspor_00720</name>
</gene>
<sequence>MDPIAAFSQMRAVPAGVGQHHGRGASVLFFGGADGHDDALPRAVGMVPVSLPVTSDNRWECSIDLENRLALLFEGHELVSGLNVRVWDINRARQHGCSVIYLPGVNDSEDVVGALLGQSGWWVFAQHQPTLQTAALQPPVGWARSVLIGLARRIRGAAVKGDG</sequence>
<organism evidence="1 2">
    <name type="scientific">Streptomyces spororaveus</name>
    <dbReference type="NCBI Taxonomy" id="284039"/>
    <lineage>
        <taxon>Bacteria</taxon>
        <taxon>Bacillati</taxon>
        <taxon>Actinomycetota</taxon>
        <taxon>Actinomycetes</taxon>
        <taxon>Kitasatosporales</taxon>
        <taxon>Streptomycetaceae</taxon>
        <taxon>Streptomyces</taxon>
    </lineage>
</organism>
<keyword evidence="2" id="KW-1185">Reference proteome</keyword>
<comment type="caution">
    <text evidence="1">The sequence shown here is derived from an EMBL/GenBank/DDBJ whole genome shotgun (WGS) entry which is preliminary data.</text>
</comment>
<reference evidence="2" key="1">
    <citation type="submission" date="2023-07" db="EMBL/GenBank/DDBJ databases">
        <title>Whole genome shotgun sequence of Streptomyces spororaveus NBRC 15456.</title>
        <authorList>
            <person name="Komaki H."/>
            <person name="Tamura T."/>
        </authorList>
    </citation>
    <scope>NUCLEOTIDE SEQUENCE [LARGE SCALE GENOMIC DNA]</scope>
    <source>
        <strain evidence="2">NBRC 15456</strain>
    </source>
</reference>
<evidence type="ECO:0000313" key="2">
    <source>
        <dbReference type="Proteomes" id="UP000608522"/>
    </source>
</evidence>